<protein>
    <submittedName>
        <fullName evidence="3">FecR family protein</fullName>
    </submittedName>
</protein>
<dbReference type="PIRSF" id="PIRSF018266">
    <property type="entry name" value="FecR"/>
    <property type="match status" value="1"/>
</dbReference>
<sequence>MSAQAPSSAQIINEAARWLALLHDDAVTEIDRAALEDWCQLDPRHRVAYERMRTLWGSLDELPAAPARQALSQAFTPHKPRYAARGAQTIALLGLLICGWAGLEHLPVWMADQRTSVGERRQVLLADGSQLQLNSNSALDVKFDGHQREIELLQGEMWVEVAKDTQRPFVVRTEQGTATALGTRFLVQRVADGSTRVTVIESTVAAKGNHSEVVNVTAGNMSVLKDGRAQPAQPVGNSDPAAWTRGLLTVDDQPLSEVLQTLARYRHGVVRFDPEALRGLRVSGVFKLDDTHAALATLADNLPIKVEYFTDLVVVIKPL</sequence>
<feature type="domain" description="FecR N-terminal" evidence="2">
    <location>
        <begin position="14"/>
        <end position="55"/>
    </location>
</feature>
<dbReference type="STRING" id="46679.SAMN05216202_2619"/>
<dbReference type="PANTHER" id="PTHR30273:SF2">
    <property type="entry name" value="PROTEIN FECR"/>
    <property type="match status" value="1"/>
</dbReference>
<evidence type="ECO:0000259" key="1">
    <source>
        <dbReference type="Pfam" id="PF04773"/>
    </source>
</evidence>
<dbReference type="Gene3D" id="3.55.50.30">
    <property type="match status" value="1"/>
</dbReference>
<evidence type="ECO:0000259" key="2">
    <source>
        <dbReference type="Pfam" id="PF16220"/>
    </source>
</evidence>
<reference evidence="4" key="1">
    <citation type="submission" date="2016-10" db="EMBL/GenBank/DDBJ databases">
        <authorList>
            <person name="Varghese N."/>
            <person name="Submissions S."/>
        </authorList>
    </citation>
    <scope>NUCLEOTIDE SEQUENCE [LARGE SCALE GENOMIC DNA]</scope>
    <source>
        <strain evidence="4">LMG 2223</strain>
    </source>
</reference>
<name>A0A1H2MXU2_9PSED</name>
<dbReference type="Pfam" id="PF16220">
    <property type="entry name" value="DUF4880"/>
    <property type="match status" value="1"/>
</dbReference>
<dbReference type="Gene3D" id="2.60.120.1440">
    <property type="match status" value="1"/>
</dbReference>
<dbReference type="EMBL" id="LT629802">
    <property type="protein sequence ID" value="SDU98133.1"/>
    <property type="molecule type" value="Genomic_DNA"/>
</dbReference>
<dbReference type="RefSeq" id="WP_084380062.1">
    <property type="nucleotide sequence ID" value="NZ_LS483433.1"/>
</dbReference>
<dbReference type="InterPro" id="IPR032623">
    <property type="entry name" value="FecR_N"/>
</dbReference>
<dbReference type="Proteomes" id="UP000198600">
    <property type="component" value="Chromosome I"/>
</dbReference>
<gene>
    <name evidence="3" type="ORF">SAMN05216202_2619</name>
</gene>
<organism evidence="3 4">
    <name type="scientific">Pseudomonas mucidolens</name>
    <dbReference type="NCBI Taxonomy" id="46679"/>
    <lineage>
        <taxon>Bacteria</taxon>
        <taxon>Pseudomonadati</taxon>
        <taxon>Pseudomonadota</taxon>
        <taxon>Gammaproteobacteria</taxon>
        <taxon>Pseudomonadales</taxon>
        <taxon>Pseudomonadaceae</taxon>
        <taxon>Pseudomonas</taxon>
    </lineage>
</organism>
<dbReference type="Pfam" id="PF04773">
    <property type="entry name" value="FecR"/>
    <property type="match status" value="1"/>
</dbReference>
<dbReference type="InterPro" id="IPR006860">
    <property type="entry name" value="FecR"/>
</dbReference>
<dbReference type="InterPro" id="IPR012373">
    <property type="entry name" value="Ferrdict_sens_TM"/>
</dbReference>
<proteinExistence type="predicted"/>
<evidence type="ECO:0000313" key="3">
    <source>
        <dbReference type="EMBL" id="SDU98133.1"/>
    </source>
</evidence>
<dbReference type="GO" id="GO:0016989">
    <property type="term" value="F:sigma factor antagonist activity"/>
    <property type="evidence" value="ECO:0007669"/>
    <property type="project" value="TreeGrafter"/>
</dbReference>
<evidence type="ECO:0000313" key="4">
    <source>
        <dbReference type="Proteomes" id="UP000198600"/>
    </source>
</evidence>
<keyword evidence="4" id="KW-1185">Reference proteome</keyword>
<dbReference type="AlphaFoldDB" id="A0A1H2MXU2"/>
<accession>A0A1H2MXU2</accession>
<feature type="domain" description="FecR protein" evidence="1">
    <location>
        <begin position="114"/>
        <end position="204"/>
    </location>
</feature>
<dbReference type="PANTHER" id="PTHR30273">
    <property type="entry name" value="PERIPLASMIC SIGNAL SENSOR AND SIGMA FACTOR ACTIVATOR FECR-RELATED"/>
    <property type="match status" value="1"/>
</dbReference>
<dbReference type="OrthoDB" id="1099576at2"/>